<organism evidence="3 4">
    <name type="scientific">Anaerocolumna jejuensis DSM 15929</name>
    <dbReference type="NCBI Taxonomy" id="1121322"/>
    <lineage>
        <taxon>Bacteria</taxon>
        <taxon>Bacillati</taxon>
        <taxon>Bacillota</taxon>
        <taxon>Clostridia</taxon>
        <taxon>Lachnospirales</taxon>
        <taxon>Lachnospiraceae</taxon>
        <taxon>Anaerocolumna</taxon>
    </lineage>
</organism>
<dbReference type="SUPFAM" id="SSF53850">
    <property type="entry name" value="Periplasmic binding protein-like II"/>
    <property type="match status" value="1"/>
</dbReference>
<name>A0A1M7D841_9FIRM</name>
<dbReference type="EMBL" id="FRAC01000051">
    <property type="protein sequence ID" value="SHL75682.1"/>
    <property type="molecule type" value="Genomic_DNA"/>
</dbReference>
<evidence type="ECO:0000256" key="2">
    <source>
        <dbReference type="SAM" id="SignalP"/>
    </source>
</evidence>
<dbReference type="Proteomes" id="UP000184386">
    <property type="component" value="Unassembled WGS sequence"/>
</dbReference>
<protein>
    <submittedName>
        <fullName evidence="3">Raffinose/stachyose/melibiose transport system substrate-binding protein</fullName>
    </submittedName>
</protein>
<keyword evidence="4" id="KW-1185">Reference proteome</keyword>
<dbReference type="AlphaFoldDB" id="A0A1M7D841"/>
<proteinExistence type="predicted"/>
<feature type="chain" id="PRO_5039564710" evidence="2">
    <location>
        <begin position="21"/>
        <end position="449"/>
    </location>
</feature>
<evidence type="ECO:0000313" key="3">
    <source>
        <dbReference type="EMBL" id="SHL75682.1"/>
    </source>
</evidence>
<reference evidence="3 4" key="1">
    <citation type="submission" date="2016-11" db="EMBL/GenBank/DDBJ databases">
        <authorList>
            <person name="Jaros S."/>
            <person name="Januszkiewicz K."/>
            <person name="Wedrychowicz H."/>
        </authorList>
    </citation>
    <scope>NUCLEOTIDE SEQUENCE [LARGE SCALE GENOMIC DNA]</scope>
    <source>
        <strain evidence="3 4">DSM 15929</strain>
    </source>
</reference>
<feature type="region of interest" description="Disordered" evidence="1">
    <location>
        <begin position="25"/>
        <end position="52"/>
    </location>
</feature>
<sequence>MRRKIISMLLCGIMVVGLLGGCGKTNKPSDTSGETPTKEAEATKGAATTAPDKSEKAEINIFISSPEYADSINTLIEEYKKVAPNVTINYETTQNDYPTLLKAKLNSGDVPDIFSSTSGKEIDVYREWSYDLTDQPLAKTILPAVASSMKSTEEGKGLYGIAIKGNYFGMIYNKDIFDKAGIKEFPATVSAMKTACEKLSAAGYTPFTTGYSEWWVFKHVWQHFLAAAAKGAGTDVASLVKSFEEGKAKVKDYPELYNNFFDFIDLTVKYGDKKPLETALENEESAFASGKAAMVVGQGAWIEGDVKAINPDIKIGFNGYPVTEDASQCQVISGSDQALHVYKDSKALQATLDFVNWWYTSDYGISWFTDVAGVVPPVTTKAESNFDIIKQGSELESTVGAAPLGVCYSTDSWHQVFGELMQSYISKTADKDATCASIEEQWKTIDGAQ</sequence>
<dbReference type="Pfam" id="PF01547">
    <property type="entry name" value="SBP_bac_1"/>
    <property type="match status" value="1"/>
</dbReference>
<feature type="signal peptide" evidence="2">
    <location>
        <begin position="1"/>
        <end position="20"/>
    </location>
</feature>
<keyword evidence="2" id="KW-0732">Signal</keyword>
<evidence type="ECO:0000313" key="4">
    <source>
        <dbReference type="Proteomes" id="UP000184386"/>
    </source>
</evidence>
<dbReference type="PROSITE" id="PS51257">
    <property type="entry name" value="PROKAR_LIPOPROTEIN"/>
    <property type="match status" value="1"/>
</dbReference>
<dbReference type="STRING" id="1121322.SAMN02745136_05632"/>
<dbReference type="InterPro" id="IPR006059">
    <property type="entry name" value="SBP"/>
</dbReference>
<dbReference type="OrthoDB" id="2060074at2"/>
<dbReference type="PANTHER" id="PTHR43649:SF12">
    <property type="entry name" value="DIACETYLCHITOBIOSE BINDING PROTEIN DASA"/>
    <property type="match status" value="1"/>
</dbReference>
<dbReference type="Gene3D" id="3.40.190.10">
    <property type="entry name" value="Periplasmic binding protein-like II"/>
    <property type="match status" value="2"/>
</dbReference>
<dbReference type="InterPro" id="IPR050490">
    <property type="entry name" value="Bact_solute-bd_prot1"/>
</dbReference>
<dbReference type="RefSeq" id="WP_073280505.1">
    <property type="nucleotide sequence ID" value="NZ_FRAC01000051.1"/>
</dbReference>
<gene>
    <name evidence="3" type="ORF">SAMN02745136_05632</name>
</gene>
<accession>A0A1M7D841</accession>
<dbReference type="PANTHER" id="PTHR43649">
    <property type="entry name" value="ARABINOSE-BINDING PROTEIN-RELATED"/>
    <property type="match status" value="1"/>
</dbReference>
<evidence type="ECO:0000256" key="1">
    <source>
        <dbReference type="SAM" id="MobiDB-lite"/>
    </source>
</evidence>